<sequence length="111" mass="12339">MAKDVNNNVIINGEKIELSKYLVSLEQTLDDTDKTIPIRISSYEDLGGIIYNLIGVCASALNTIEDNNTMSDFDKEKYLGTSALGVMKVLLLVKELLPNEEFRLLSKLQGD</sequence>
<keyword evidence="2" id="KW-1185">Reference proteome</keyword>
<dbReference type="Proteomes" id="UP000188947">
    <property type="component" value="Unassembled WGS sequence"/>
</dbReference>
<protein>
    <submittedName>
        <fullName evidence="1">Uncharacterized protein</fullName>
    </submittedName>
</protein>
<accession>A0A1T3FKT1</accession>
<dbReference type="AlphaFoldDB" id="A0A1T3FKT1"/>
<dbReference type="STRING" id="238.BBD35_14440"/>
<dbReference type="EMBL" id="MPOG01000008">
    <property type="protein sequence ID" value="OOH96218.1"/>
    <property type="molecule type" value="Genomic_DNA"/>
</dbReference>
<dbReference type="RefSeq" id="WP_077564513.1">
    <property type="nucleotide sequence ID" value="NZ_CP016378.1"/>
</dbReference>
<evidence type="ECO:0000313" key="2">
    <source>
        <dbReference type="Proteomes" id="UP000188947"/>
    </source>
</evidence>
<organism evidence="1 2">
    <name type="scientific">Elizabethkingia meningoseptica</name>
    <name type="common">Chryseobacterium meningosepticum</name>
    <dbReference type="NCBI Taxonomy" id="238"/>
    <lineage>
        <taxon>Bacteria</taxon>
        <taxon>Pseudomonadati</taxon>
        <taxon>Bacteroidota</taxon>
        <taxon>Flavobacteriia</taxon>
        <taxon>Flavobacteriales</taxon>
        <taxon>Weeksellaceae</taxon>
        <taxon>Elizabethkingia</taxon>
    </lineage>
</organism>
<reference evidence="1 2" key="1">
    <citation type="submission" date="2016-11" db="EMBL/GenBank/DDBJ databases">
        <title>Genome sequence and comparative genomic analysis of clinical strain Elizabethkingia meningoseptica 61421 PRCM.</title>
        <authorList>
            <person name="Wang M."/>
            <person name="Hu S."/>
            <person name="Cao L."/>
            <person name="Jiang T."/>
            <person name="Zhou Y."/>
            <person name="Ming D."/>
        </authorList>
    </citation>
    <scope>NUCLEOTIDE SEQUENCE [LARGE SCALE GENOMIC DNA]</scope>
    <source>
        <strain evidence="1 2">61421 PRCM</strain>
    </source>
</reference>
<name>A0A1T3FKT1_ELIME</name>
<gene>
    <name evidence="1" type="ORF">BMF97_07670</name>
</gene>
<proteinExistence type="predicted"/>
<evidence type="ECO:0000313" key="1">
    <source>
        <dbReference type="EMBL" id="OOH96218.1"/>
    </source>
</evidence>
<comment type="caution">
    <text evidence="1">The sequence shown here is derived from an EMBL/GenBank/DDBJ whole genome shotgun (WGS) entry which is preliminary data.</text>
</comment>